<reference evidence="7 8" key="1">
    <citation type="journal article" date="2019" name="Int. J. Syst. Evol. Microbiol.">
        <title>The Global Catalogue of Microorganisms (GCM) 10K type strain sequencing project: providing services to taxonomists for standard genome sequencing and annotation.</title>
        <authorList>
            <consortium name="The Broad Institute Genomics Platform"/>
            <consortium name="The Broad Institute Genome Sequencing Center for Infectious Disease"/>
            <person name="Wu L."/>
            <person name="Ma J."/>
        </authorList>
    </citation>
    <scope>NUCLEOTIDE SEQUENCE [LARGE SCALE GENOMIC DNA]</scope>
    <source>
        <strain evidence="7 8">DT55</strain>
    </source>
</reference>
<dbReference type="GeneID" id="81120821"/>
<dbReference type="RefSeq" id="WP_276239219.1">
    <property type="nucleotide sequence ID" value="NZ_CP119989.1"/>
</dbReference>
<sequence>MPGPEVIAQLGIDPQKLGLELGTGAVIGGIIGFAAKKVAKLIAVIIGLELALFKFLESREILTVNWDKLGGTFMSAGEAATASTPPTWVQTILSTLSVSAGFTGGFFIGFKRG</sequence>
<evidence type="ECO:0000256" key="3">
    <source>
        <dbReference type="ARBA" id="ARBA00022692"/>
    </source>
</evidence>
<evidence type="ECO:0000256" key="2">
    <source>
        <dbReference type="ARBA" id="ARBA00009160"/>
    </source>
</evidence>
<keyword evidence="3 6" id="KW-0812">Transmembrane</keyword>
<evidence type="ECO:0000256" key="4">
    <source>
        <dbReference type="ARBA" id="ARBA00022989"/>
    </source>
</evidence>
<feature type="transmembrane region" description="Helical" evidence="6">
    <location>
        <begin position="88"/>
        <end position="110"/>
    </location>
</feature>
<keyword evidence="5 6" id="KW-0472">Membrane</keyword>
<dbReference type="InterPro" id="IPR007014">
    <property type="entry name" value="FUN14"/>
</dbReference>
<keyword evidence="8" id="KW-1185">Reference proteome</keyword>
<dbReference type="AlphaFoldDB" id="A0ABD5WVH5"/>
<gene>
    <name evidence="7" type="ORF">ACFQKD_03235</name>
</gene>
<evidence type="ECO:0000256" key="1">
    <source>
        <dbReference type="ARBA" id="ARBA00004370"/>
    </source>
</evidence>
<organism evidence="7 8">
    <name type="scientific">Halobaculum marinum</name>
    <dbReference type="NCBI Taxonomy" id="3031996"/>
    <lineage>
        <taxon>Archaea</taxon>
        <taxon>Methanobacteriati</taxon>
        <taxon>Methanobacteriota</taxon>
        <taxon>Stenosarchaea group</taxon>
        <taxon>Halobacteria</taxon>
        <taxon>Halobacteriales</taxon>
        <taxon>Haloferacaceae</taxon>
        <taxon>Halobaculum</taxon>
    </lineage>
</organism>
<accession>A0ABD5WVH5</accession>
<dbReference type="Pfam" id="PF04930">
    <property type="entry name" value="FUN14"/>
    <property type="match status" value="1"/>
</dbReference>
<comment type="similarity">
    <text evidence="2">Belongs to the FUN14 family.</text>
</comment>
<protein>
    <submittedName>
        <fullName evidence="7">FUN14 domain-containing protein</fullName>
    </submittedName>
</protein>
<evidence type="ECO:0000256" key="6">
    <source>
        <dbReference type="SAM" id="Phobius"/>
    </source>
</evidence>
<dbReference type="GO" id="GO:0016020">
    <property type="term" value="C:membrane"/>
    <property type="evidence" value="ECO:0007669"/>
    <property type="project" value="UniProtKB-SubCell"/>
</dbReference>
<dbReference type="PANTHER" id="PTHR21346">
    <property type="entry name" value="FUN14 DOMAIN CONTAINING"/>
    <property type="match status" value="1"/>
</dbReference>
<name>A0ABD5WVH5_9EURY</name>
<evidence type="ECO:0000313" key="7">
    <source>
        <dbReference type="EMBL" id="MFC7096307.1"/>
    </source>
</evidence>
<dbReference type="Proteomes" id="UP001596388">
    <property type="component" value="Unassembled WGS sequence"/>
</dbReference>
<evidence type="ECO:0000313" key="8">
    <source>
        <dbReference type="Proteomes" id="UP001596388"/>
    </source>
</evidence>
<dbReference type="PANTHER" id="PTHR21346:SF10">
    <property type="entry name" value="TRANSMEMBRANE PROTEIN"/>
    <property type="match status" value="1"/>
</dbReference>
<proteinExistence type="inferred from homology"/>
<evidence type="ECO:0000256" key="5">
    <source>
        <dbReference type="ARBA" id="ARBA00023136"/>
    </source>
</evidence>
<comment type="subcellular location">
    <subcellularLocation>
        <location evidence="1">Membrane</location>
    </subcellularLocation>
</comment>
<comment type="caution">
    <text evidence="7">The sequence shown here is derived from an EMBL/GenBank/DDBJ whole genome shotgun (WGS) entry which is preliminary data.</text>
</comment>
<dbReference type="EMBL" id="JBHTAG010000002">
    <property type="protein sequence ID" value="MFC7096307.1"/>
    <property type="molecule type" value="Genomic_DNA"/>
</dbReference>
<keyword evidence="4 6" id="KW-1133">Transmembrane helix</keyword>